<name>A0ABP0ADW5_PIPNA</name>
<reference evidence="2" key="1">
    <citation type="submission" date="2023-12" db="EMBL/GenBank/DDBJ databases">
        <authorList>
            <person name="Brown T."/>
        </authorList>
    </citation>
    <scope>NUCLEOTIDE SEQUENCE</scope>
</reference>
<dbReference type="Proteomes" id="UP001314169">
    <property type="component" value="Chromosome 9"/>
</dbReference>
<feature type="compositionally biased region" description="Basic and acidic residues" evidence="1">
    <location>
        <begin position="94"/>
        <end position="109"/>
    </location>
</feature>
<organism evidence="2 3">
    <name type="scientific">Pipistrellus nathusii</name>
    <name type="common">Nathusius' pipistrelle</name>
    <dbReference type="NCBI Taxonomy" id="59473"/>
    <lineage>
        <taxon>Eukaryota</taxon>
        <taxon>Metazoa</taxon>
        <taxon>Chordata</taxon>
        <taxon>Craniata</taxon>
        <taxon>Vertebrata</taxon>
        <taxon>Euteleostomi</taxon>
        <taxon>Mammalia</taxon>
        <taxon>Eutheria</taxon>
        <taxon>Laurasiatheria</taxon>
        <taxon>Chiroptera</taxon>
        <taxon>Yangochiroptera</taxon>
        <taxon>Vespertilionidae</taxon>
        <taxon>Pipistrellus</taxon>
    </lineage>
</organism>
<gene>
    <name evidence="2" type="ORF">MPIPNATIZW_LOCUS17022</name>
</gene>
<protein>
    <submittedName>
        <fullName evidence="2">Uncharacterized protein</fullName>
    </submittedName>
</protein>
<accession>A0ABP0ADW5</accession>
<evidence type="ECO:0000256" key="1">
    <source>
        <dbReference type="SAM" id="MobiDB-lite"/>
    </source>
</evidence>
<proteinExistence type="predicted"/>
<evidence type="ECO:0000313" key="2">
    <source>
        <dbReference type="EMBL" id="CAK6448716.1"/>
    </source>
</evidence>
<dbReference type="EMBL" id="OY882866">
    <property type="protein sequence ID" value="CAK6448716.1"/>
    <property type="molecule type" value="Genomic_DNA"/>
</dbReference>
<keyword evidence="3" id="KW-1185">Reference proteome</keyword>
<feature type="region of interest" description="Disordered" evidence="1">
    <location>
        <begin position="81"/>
        <end position="128"/>
    </location>
</feature>
<feature type="region of interest" description="Disordered" evidence="1">
    <location>
        <begin position="1"/>
        <end position="20"/>
    </location>
</feature>
<sequence length="128" mass="13468">MLKENGHHGQGMGPEAPGPTLWLLHDSTIGTAFPSSQNRAFLQTLSGALRKCFILSGLAKASCPPPTGSASRLGTFGDAQYAHRSVLEQSQSPHPERMESSGGRARETRAVSGEDEEEAAPTAREGPG</sequence>
<evidence type="ECO:0000313" key="3">
    <source>
        <dbReference type="Proteomes" id="UP001314169"/>
    </source>
</evidence>